<evidence type="ECO:0000313" key="3">
    <source>
        <dbReference type="Proteomes" id="UP000051451"/>
    </source>
</evidence>
<keyword evidence="3" id="KW-1185">Reference proteome</keyword>
<dbReference type="SUPFAM" id="SSF47336">
    <property type="entry name" value="ACP-like"/>
    <property type="match status" value="1"/>
</dbReference>
<dbReference type="OrthoDB" id="9804551at2"/>
<reference evidence="2 3" key="1">
    <citation type="journal article" date="2015" name="Genome Announc.">
        <title>Expanding the biotechnology potential of lactobacilli through comparative genomics of 213 strains and associated genera.</title>
        <authorList>
            <person name="Sun Z."/>
            <person name="Harris H.M."/>
            <person name="McCann A."/>
            <person name="Guo C."/>
            <person name="Argimon S."/>
            <person name="Zhang W."/>
            <person name="Yang X."/>
            <person name="Jeffery I.B."/>
            <person name="Cooney J.C."/>
            <person name="Kagawa T.F."/>
            <person name="Liu W."/>
            <person name="Song Y."/>
            <person name="Salvetti E."/>
            <person name="Wrobel A."/>
            <person name="Rasinkangas P."/>
            <person name="Parkhill J."/>
            <person name="Rea M.C."/>
            <person name="O'Sullivan O."/>
            <person name="Ritari J."/>
            <person name="Douillard F.P."/>
            <person name="Paul Ross R."/>
            <person name="Yang R."/>
            <person name="Briner A.E."/>
            <person name="Felis G.E."/>
            <person name="de Vos W.M."/>
            <person name="Barrangou R."/>
            <person name="Klaenhammer T.R."/>
            <person name="Caufield P.W."/>
            <person name="Cui Y."/>
            <person name="Zhang H."/>
            <person name="O'Toole P.W."/>
        </authorList>
    </citation>
    <scope>NUCLEOTIDE SEQUENCE [LARGE SCALE GENOMIC DNA]</scope>
    <source>
        <strain evidence="2 3">DSM 18630</strain>
    </source>
</reference>
<dbReference type="AlphaFoldDB" id="A0A0R1VER2"/>
<name>A0A0R1VER2_9LACO</name>
<gene>
    <name evidence="2" type="ORF">FC89_GL002435</name>
</gene>
<proteinExistence type="predicted"/>
<dbReference type="Gene3D" id="1.10.1200.10">
    <property type="entry name" value="ACP-like"/>
    <property type="match status" value="1"/>
</dbReference>
<evidence type="ECO:0000313" key="2">
    <source>
        <dbReference type="EMBL" id="KRM04032.1"/>
    </source>
</evidence>
<dbReference type="RefSeq" id="WP_057872769.1">
    <property type="nucleotide sequence ID" value="NZ_AZGB01000030.1"/>
</dbReference>
<dbReference type="EMBL" id="AZGB01000030">
    <property type="protein sequence ID" value="KRM04032.1"/>
    <property type="molecule type" value="Genomic_DNA"/>
</dbReference>
<comment type="caution">
    <text evidence="2">The sequence shown here is derived from an EMBL/GenBank/DDBJ whole genome shotgun (WGS) entry which is preliminary data.</text>
</comment>
<dbReference type="GeneID" id="98320085"/>
<protein>
    <recommendedName>
        <fullName evidence="1">Carrier domain-containing protein</fullName>
    </recommendedName>
</protein>
<evidence type="ECO:0000259" key="1">
    <source>
        <dbReference type="PROSITE" id="PS50075"/>
    </source>
</evidence>
<organism evidence="2 3">
    <name type="scientific">Liquorilactobacillus ghanensis DSM 18630</name>
    <dbReference type="NCBI Taxonomy" id="1423750"/>
    <lineage>
        <taxon>Bacteria</taxon>
        <taxon>Bacillati</taxon>
        <taxon>Bacillota</taxon>
        <taxon>Bacilli</taxon>
        <taxon>Lactobacillales</taxon>
        <taxon>Lactobacillaceae</taxon>
        <taxon>Liquorilactobacillus</taxon>
    </lineage>
</organism>
<dbReference type="Proteomes" id="UP000051451">
    <property type="component" value="Unassembled WGS sequence"/>
</dbReference>
<feature type="domain" description="Carrier" evidence="1">
    <location>
        <begin position="1"/>
        <end position="78"/>
    </location>
</feature>
<dbReference type="STRING" id="1423750.FC89_GL002435"/>
<accession>A0A0R1VER2</accession>
<dbReference type="InterPro" id="IPR009081">
    <property type="entry name" value="PP-bd_ACP"/>
</dbReference>
<dbReference type="PATRIC" id="fig|1423750.3.peg.2477"/>
<dbReference type="InterPro" id="IPR036736">
    <property type="entry name" value="ACP-like_sf"/>
</dbReference>
<sequence>MTDVKDFVYETVAKAFGIPVAKVNDQLNLLADLDAKSTNYFPIINDIDDEYDLDLQYQEFRTRCTTVGDIIKLVEEEI</sequence>
<dbReference type="PROSITE" id="PS50075">
    <property type="entry name" value="CARRIER"/>
    <property type="match status" value="1"/>
</dbReference>